<dbReference type="InterPro" id="IPR036034">
    <property type="entry name" value="PDZ_sf"/>
</dbReference>
<evidence type="ECO:0000256" key="7">
    <source>
        <dbReference type="ARBA" id="ARBA00022949"/>
    </source>
</evidence>
<feature type="domain" description="PDZ" evidence="10">
    <location>
        <begin position="378"/>
        <end position="464"/>
    </location>
</feature>
<feature type="domain" description="PDZ" evidence="10">
    <location>
        <begin position="546"/>
        <end position="627"/>
    </location>
</feature>
<evidence type="ECO:0000256" key="8">
    <source>
        <dbReference type="ARBA" id="ARBA00023136"/>
    </source>
</evidence>
<feature type="compositionally biased region" description="Basic and acidic residues" evidence="9">
    <location>
        <begin position="471"/>
        <end position="482"/>
    </location>
</feature>
<gene>
    <name evidence="12" type="ORF">APTSU1_000383000</name>
</gene>
<keyword evidence="4" id="KW-1003">Cell membrane</keyword>
<dbReference type="CDD" id="cd06689">
    <property type="entry name" value="PDZ1_MUPP1-like"/>
    <property type="match status" value="1"/>
</dbReference>
<dbReference type="EMBL" id="BAAFST010000004">
    <property type="protein sequence ID" value="GAB1288600.1"/>
    <property type="molecule type" value="Genomic_DNA"/>
</dbReference>
<evidence type="ECO:0000256" key="6">
    <source>
        <dbReference type="ARBA" id="ARBA00022737"/>
    </source>
</evidence>
<dbReference type="SMART" id="SM00569">
    <property type="entry name" value="L27"/>
    <property type="match status" value="1"/>
</dbReference>
<evidence type="ECO:0000256" key="9">
    <source>
        <dbReference type="SAM" id="MobiDB-lite"/>
    </source>
</evidence>
<feature type="region of interest" description="Disordered" evidence="9">
    <location>
        <begin position="465"/>
        <end position="488"/>
    </location>
</feature>
<keyword evidence="6" id="KW-0677">Repeat</keyword>
<dbReference type="PANTHER" id="PTHR19964:SF10">
    <property type="entry name" value="MULTIPLE PDZ DOMAIN PROTEIN"/>
    <property type="match status" value="1"/>
</dbReference>
<dbReference type="InterPro" id="IPR015132">
    <property type="entry name" value="L27_2"/>
</dbReference>
<evidence type="ECO:0000259" key="10">
    <source>
        <dbReference type="PROSITE" id="PS50106"/>
    </source>
</evidence>
<dbReference type="InterPro" id="IPR001478">
    <property type="entry name" value="PDZ"/>
</dbReference>
<feature type="compositionally biased region" description="Acidic residues" evidence="9">
    <location>
        <begin position="1311"/>
        <end position="1320"/>
    </location>
</feature>
<feature type="domain" description="PDZ" evidence="10">
    <location>
        <begin position="258"/>
        <end position="338"/>
    </location>
</feature>
<comment type="subcellular location">
    <subcellularLocation>
        <location evidence="1">Apical cell membrane</location>
    </subcellularLocation>
    <subcellularLocation>
        <location evidence="2">Cell junction</location>
        <location evidence="2">Tight junction</location>
    </subcellularLocation>
</comment>
<evidence type="ECO:0000256" key="5">
    <source>
        <dbReference type="ARBA" id="ARBA00022553"/>
    </source>
</evidence>
<dbReference type="Gene3D" id="1.10.287.650">
    <property type="entry name" value="L27 domain"/>
    <property type="match status" value="1"/>
</dbReference>
<dbReference type="SUPFAM" id="SSF50156">
    <property type="entry name" value="PDZ domain-like"/>
    <property type="match status" value="13"/>
</dbReference>
<evidence type="ECO:0000256" key="4">
    <source>
        <dbReference type="ARBA" id="ARBA00022475"/>
    </source>
</evidence>
<evidence type="ECO:0000256" key="2">
    <source>
        <dbReference type="ARBA" id="ARBA00004435"/>
    </source>
</evidence>
<protein>
    <submittedName>
        <fullName evidence="12">Multiple PDZ domain protein</fullName>
    </submittedName>
</protein>
<dbReference type="InterPro" id="IPR004172">
    <property type="entry name" value="L27_dom"/>
</dbReference>
<feature type="domain" description="PDZ" evidence="10">
    <location>
        <begin position="2017"/>
        <end position="2100"/>
    </location>
</feature>
<evidence type="ECO:0000259" key="11">
    <source>
        <dbReference type="PROSITE" id="PS51022"/>
    </source>
</evidence>
<dbReference type="InterPro" id="IPR051342">
    <property type="entry name" value="PDZ_scaffold"/>
</dbReference>
<feature type="domain" description="PDZ" evidence="10">
    <location>
        <begin position="693"/>
        <end position="769"/>
    </location>
</feature>
<dbReference type="SMART" id="SM00228">
    <property type="entry name" value="PDZ"/>
    <property type="match status" value="13"/>
</dbReference>
<dbReference type="Pfam" id="PF00595">
    <property type="entry name" value="PDZ"/>
    <property type="match status" value="12"/>
</dbReference>
<dbReference type="CDD" id="cd06671">
    <property type="entry name" value="PDZ7_MUPP1-PD6_PATJ-like"/>
    <property type="match status" value="1"/>
</dbReference>
<dbReference type="PANTHER" id="PTHR19964">
    <property type="entry name" value="MULTIPLE PDZ DOMAIN PROTEIN"/>
    <property type="match status" value="1"/>
</dbReference>
<organism evidence="12 13">
    <name type="scientific">Apodemus speciosus</name>
    <name type="common">Large Japanese field mouse</name>
    <dbReference type="NCBI Taxonomy" id="105296"/>
    <lineage>
        <taxon>Eukaryota</taxon>
        <taxon>Metazoa</taxon>
        <taxon>Chordata</taxon>
        <taxon>Craniata</taxon>
        <taxon>Vertebrata</taxon>
        <taxon>Euteleostomi</taxon>
        <taxon>Mammalia</taxon>
        <taxon>Eutheria</taxon>
        <taxon>Euarchontoglires</taxon>
        <taxon>Glires</taxon>
        <taxon>Rodentia</taxon>
        <taxon>Myomorpha</taxon>
        <taxon>Muroidea</taxon>
        <taxon>Muridae</taxon>
        <taxon>Murinae</taxon>
        <taxon>Apodemus</taxon>
    </lineage>
</organism>
<evidence type="ECO:0000256" key="1">
    <source>
        <dbReference type="ARBA" id="ARBA00004221"/>
    </source>
</evidence>
<dbReference type="CDD" id="cd06791">
    <property type="entry name" value="PDZ3_MUPP1-like"/>
    <property type="match status" value="1"/>
</dbReference>
<keyword evidence="3" id="KW-0796">Tight junction</keyword>
<dbReference type="Gene3D" id="2.30.42.10">
    <property type="match status" value="13"/>
</dbReference>
<feature type="region of interest" description="Disordered" evidence="9">
    <location>
        <begin position="1111"/>
        <end position="1130"/>
    </location>
</feature>
<dbReference type="InterPro" id="IPR036892">
    <property type="entry name" value="L27_dom_sf"/>
</dbReference>
<dbReference type="PROSITE" id="PS51022">
    <property type="entry name" value="L27"/>
    <property type="match status" value="1"/>
</dbReference>
<dbReference type="CDD" id="cd06668">
    <property type="entry name" value="PDZ4_MUPP1-like"/>
    <property type="match status" value="1"/>
</dbReference>
<dbReference type="Pfam" id="PF16667">
    <property type="entry name" value="MPDZ_u10"/>
    <property type="match status" value="1"/>
</dbReference>
<comment type="caution">
    <text evidence="12">The sequence shown here is derived from an EMBL/GenBank/DDBJ whole genome shotgun (WGS) entry which is preliminary data.</text>
</comment>
<feature type="domain" description="PDZ" evidence="10">
    <location>
        <begin position="1139"/>
        <end position="1227"/>
    </location>
</feature>
<keyword evidence="13" id="KW-1185">Reference proteome</keyword>
<reference evidence="12 13" key="1">
    <citation type="submission" date="2024-08" db="EMBL/GenBank/DDBJ databases">
        <title>The draft genome of Apodemus speciosus.</title>
        <authorList>
            <person name="Nabeshima K."/>
            <person name="Suzuki S."/>
            <person name="Onuma M."/>
        </authorList>
    </citation>
    <scope>NUCLEOTIDE SEQUENCE [LARGE SCALE GENOMIC DNA]</scope>
    <source>
        <strain evidence="12">IB14-021</strain>
    </source>
</reference>
<feature type="domain" description="L27" evidence="11">
    <location>
        <begin position="3"/>
        <end position="63"/>
    </location>
</feature>
<dbReference type="InterPro" id="IPR032078">
    <property type="entry name" value="MPDZ_u10"/>
</dbReference>
<feature type="compositionally biased region" description="Low complexity" evidence="9">
    <location>
        <begin position="346"/>
        <end position="360"/>
    </location>
</feature>
<dbReference type="CDD" id="cd10817">
    <property type="entry name" value="PDZ9_MUPP1-like"/>
    <property type="match status" value="1"/>
</dbReference>
<sequence length="2100" mass="223923">MLETIDKTRALQAAERLQSKLKERGDVANGDKLSLLKSVLQSPLFSQILSLQTSLQQLKDQVNIATLAPTNADHTHTPQFSSAIISNLQSESLLLSPNNGNLEAISGPGAPPVMEGKPACDELDQLIRNMAQGRHVEIFELLKPPCGGLGFSVVGLRSENRGELGIFVQEIQEGSVAHRDGRLKETDQILAINGQALDQTITHQQAISILQKAKDTVQLVIARGSLPQVSSPRISRSPSEASTISAHSNPIHWQHVETIELVNDGSGLGFGIIGGKATGVIVKTILPGGVADQHGRLCSGDHILKIGDTDLAGMSSEQVAQVLRQCGNRVKLMIARGAVEETPAPSSLGITLSSSTSSTSEMRVDASTQKSEESETFDVELTKNVQGLGITIAGYIGDKKLEPSGIFVKSITKSSAVEHDGRIQIGDQIIAVDGTNLQGFTNQQAVEVLRHTGQTVRLTLMRKGASQEAELTSREDTTKDVDLPPENCEKDEESLSLKRNTSILPIEEEGYPLLSPELDETEDVQQEAALLAKWQRIMGINYEIVVAHVSKFSENSGLGISLEATVGHHFIRSVLPEGPVGHSGKLFSGDELLEVNGINLLGENHQDVVNILKELPIDVTMVCCRRTVPPTALSEVDSLDINDLELTEKPHIDLGEFIGSSETEDPMLVMSEVDENAEEIQTPLAMWEAGTHSIELEKGSRGLGFSILDYQDPIDPANTVIVIRSLVPGGIAEKDGRLFPGDRLMFVNDINLENSTLEEAVEALKGAPSGMVRIGVAKPLPLSPEEGYVSAKEDAFLCSPHTCKETGPSDKALFRADLALIDTSEAESAAESRFESRYSPDNDSVYSTQASVLSLHDGACSDGMNYSPSLPSSPPKDVTNSSDLVLGLHLSLEELYTQNLLQRQHAGSPPTDLNPAATSGFPIGDYTTANAAEQKYECANPGAWTHSQLPSGLSTTELAPAPPAAAQKYLAEQSSLASDAESVTLQNMSQAAFERTVTIAKGSSSLGMTVSANKDGLGVIVRSIIHGGAISRDGRIAVGDCILSINEESTISLTNAQARAMLRRHSLIGPDIKITYVPAEHLEEFRVSFGQQAGGITALDIFSSYTGRDIPELPEREEGEGEESELQNAAYSSWSQPRKVELWREPSKSLGISIVGGRGMGSRLSSGEVMRGIFIKHVLEDSPAGKNGTLKPGDRIVEVDGMDLRDASHEQAVEAIRKAGNPVVFMVQSIINRPRSAKSPLPSLPHSLYPKYSLSSTNPFADSLQLTTDKAPSQSELSQRRLHCAMFLPPLPSAFSEMGSDCAQPSATTVSEDEDKEDEFYTAGSEKGHSGLGLSLAGNKDRSRMSVFIVGIDPTGAAGRDGRLQIADELLEQSMAKYCMAEVIRMLHQSLNVLHLKENTLSKCRCGEPDGCMSWERSRPSPSTSESPQNKEVEPSTTSALIADLSSLTNVKRSGASQGIEIAMNSSQGLALREARRAVGEGAALASVEILENEEAMDKSNANMYGITQQETFQKLSLTKRDQGGLGIAICEEDTLNGVMIKSLTEHGEAAKDGRLKPGDHILAVNDEVVAGYPVEKFISLLKTAKTTVKLTVRAESPGCQAVPSAAVAVSGERKDTSQSPAVPAPDLEPIPSTSRSSTPAVFASDPATCPIIPGCETTIEISKGQTGLGLSIVGGSDTLLGAIIIHEVYEEGAACKDGRLWAGDQILEVNGIDLRKATHDEAINVLRQTPQRVQLTLYRDEAPYKEEDVCDTFTIELQKRPGKGLGLSIVGKRNDTGVFVSDIVKGGIADADGRLMQGDQILMVNGEDVRNATQEAVAALLKCTVTLEVGRIKAAPFHSERRPSQSSQVSESSLSSFTLPLPGINTSESLESNAKKNAFFPLASEIQGLRTVEIKKGPADSLGLSIAGGVGSPLGDVPIFIAMMHPNGVAAQTQKLRVGDRIVTICGTSTDGMTHTQAVNLMKNASGSIEVQVVAGGDVSVVTGHQQELANPCLAFTGLTSSSIFPDDLGPPQSKTITLDRGPDGLGFSIVGGFGSPHGDLPIYVKTVFAKGAAAEDGRLKRGDQIIAVNGQSLEGVTHEEAVAILKRTKGTVTLMVLS</sequence>
<name>A0ABQ0ENV3_APOSI</name>
<dbReference type="CDD" id="cd06674">
    <property type="entry name" value="PDZ11_MUPP1-PDZ9_PATJ-like"/>
    <property type="match status" value="1"/>
</dbReference>
<dbReference type="CDD" id="cd06667">
    <property type="entry name" value="PDZ2_MUPP1-like"/>
    <property type="match status" value="1"/>
</dbReference>
<dbReference type="Pfam" id="PF09045">
    <property type="entry name" value="L27_2"/>
    <property type="match status" value="1"/>
</dbReference>
<feature type="domain" description="PDZ" evidence="10">
    <location>
        <begin position="1755"/>
        <end position="1823"/>
    </location>
</feature>
<dbReference type="CDD" id="cd06670">
    <property type="entry name" value="PDZ6_MUPP1-like"/>
    <property type="match status" value="1"/>
</dbReference>
<keyword evidence="7" id="KW-0965">Cell junction</keyword>
<keyword evidence="5" id="KW-0597">Phosphoprotein</keyword>
<proteinExistence type="predicted"/>
<dbReference type="SUPFAM" id="SSF101288">
    <property type="entry name" value="L27 domain"/>
    <property type="match status" value="1"/>
</dbReference>
<feature type="region of interest" description="Disordered" evidence="9">
    <location>
        <begin position="1298"/>
        <end position="1336"/>
    </location>
</feature>
<evidence type="ECO:0000256" key="3">
    <source>
        <dbReference type="ARBA" id="ARBA00022427"/>
    </source>
</evidence>
<feature type="domain" description="PDZ" evidence="10">
    <location>
        <begin position="138"/>
        <end position="225"/>
    </location>
</feature>
<evidence type="ECO:0000313" key="12">
    <source>
        <dbReference type="EMBL" id="GAB1288600.1"/>
    </source>
</evidence>
<feature type="domain" description="PDZ" evidence="10">
    <location>
        <begin position="1515"/>
        <end position="1597"/>
    </location>
</feature>
<feature type="region of interest" description="Disordered" evidence="9">
    <location>
        <begin position="344"/>
        <end position="374"/>
    </location>
</feature>
<dbReference type="PROSITE" id="PS50106">
    <property type="entry name" value="PDZ"/>
    <property type="match status" value="13"/>
</dbReference>
<dbReference type="CDD" id="cd06673">
    <property type="entry name" value="PDZ10_MUPP1-PDZ8_PATJ-like"/>
    <property type="match status" value="1"/>
</dbReference>
<dbReference type="CDD" id="cd06676">
    <property type="entry name" value="PDZ13_MUPP1-like"/>
    <property type="match status" value="1"/>
</dbReference>
<keyword evidence="8" id="KW-0472">Membrane</keyword>
<dbReference type="CDD" id="cd06669">
    <property type="entry name" value="PDZ5_MUPP1-like"/>
    <property type="match status" value="1"/>
</dbReference>
<evidence type="ECO:0000313" key="13">
    <source>
        <dbReference type="Proteomes" id="UP001623349"/>
    </source>
</evidence>
<dbReference type="Proteomes" id="UP001623349">
    <property type="component" value="Unassembled WGS sequence"/>
</dbReference>
<accession>A0ABQ0ENV3</accession>
<feature type="region of interest" description="Disordered" evidence="9">
    <location>
        <begin position="1412"/>
        <end position="1438"/>
    </location>
</feature>
<feature type="domain" description="PDZ" evidence="10">
    <location>
        <begin position="1659"/>
        <end position="1742"/>
    </location>
</feature>
<feature type="domain" description="PDZ" evidence="10">
    <location>
        <begin position="1319"/>
        <end position="1396"/>
    </location>
</feature>
<feature type="domain" description="PDZ" evidence="10">
    <location>
        <begin position="996"/>
        <end position="1064"/>
    </location>
</feature>
<dbReference type="CDD" id="cd06675">
    <property type="entry name" value="PDZ12_MUPP1-like"/>
    <property type="match status" value="1"/>
</dbReference>
<feature type="region of interest" description="Disordered" evidence="9">
    <location>
        <begin position="1608"/>
        <end position="1642"/>
    </location>
</feature>
<feature type="domain" description="PDZ" evidence="10">
    <location>
        <begin position="1892"/>
        <end position="1978"/>
    </location>
</feature>